<feature type="transmembrane region" description="Helical" evidence="5">
    <location>
        <begin position="147"/>
        <end position="171"/>
    </location>
</feature>
<dbReference type="GO" id="GO:0015244">
    <property type="term" value="F:fluconazole transmembrane transporter activity"/>
    <property type="evidence" value="ECO:0007669"/>
    <property type="project" value="TreeGrafter"/>
</dbReference>
<dbReference type="EMBL" id="JABCIY010000111">
    <property type="protein sequence ID" value="KAF7192732.1"/>
    <property type="molecule type" value="Genomic_DNA"/>
</dbReference>
<evidence type="ECO:0000256" key="3">
    <source>
        <dbReference type="ARBA" id="ARBA00022989"/>
    </source>
</evidence>
<dbReference type="GO" id="GO:1990961">
    <property type="term" value="P:xenobiotic detoxification by transmembrane export across the plasma membrane"/>
    <property type="evidence" value="ECO:0007669"/>
    <property type="project" value="TreeGrafter"/>
</dbReference>
<keyword evidence="2 5" id="KW-0812">Transmembrane</keyword>
<keyword evidence="4 5" id="KW-0472">Membrane</keyword>
<dbReference type="Gene3D" id="1.20.1720.10">
    <property type="entry name" value="Multidrug resistance protein D"/>
    <property type="match status" value="1"/>
</dbReference>
<dbReference type="PANTHER" id="PTHR23502">
    <property type="entry name" value="MAJOR FACILITATOR SUPERFAMILY"/>
    <property type="match status" value="1"/>
</dbReference>
<dbReference type="InterPro" id="IPR036259">
    <property type="entry name" value="MFS_trans_sf"/>
</dbReference>
<comment type="caution">
    <text evidence="6">The sequence shown here is derived from an EMBL/GenBank/DDBJ whole genome shotgun (WGS) entry which is preliminary data.</text>
</comment>
<dbReference type="Pfam" id="PF07690">
    <property type="entry name" value="MFS_1"/>
    <property type="match status" value="1"/>
</dbReference>
<reference evidence="6" key="1">
    <citation type="submission" date="2020-04" db="EMBL/GenBank/DDBJ databases">
        <title>Draft genome resource of the tomato pathogen Pseudocercospora fuligena.</title>
        <authorList>
            <person name="Zaccaron A."/>
        </authorList>
    </citation>
    <scope>NUCLEOTIDE SEQUENCE</scope>
    <source>
        <strain evidence="6">PF001</strain>
    </source>
</reference>
<dbReference type="InterPro" id="IPR011701">
    <property type="entry name" value="MFS"/>
</dbReference>
<evidence type="ECO:0000256" key="1">
    <source>
        <dbReference type="ARBA" id="ARBA00004141"/>
    </source>
</evidence>
<feature type="transmembrane region" description="Helical" evidence="5">
    <location>
        <begin position="114"/>
        <end position="135"/>
    </location>
</feature>
<feature type="transmembrane region" description="Helical" evidence="5">
    <location>
        <begin position="333"/>
        <end position="352"/>
    </location>
</feature>
<gene>
    <name evidence="6" type="ORF">HII31_05958</name>
</gene>
<evidence type="ECO:0000313" key="6">
    <source>
        <dbReference type="EMBL" id="KAF7192732.1"/>
    </source>
</evidence>
<dbReference type="OrthoDB" id="3648854at2759"/>
<dbReference type="GO" id="GO:0005886">
    <property type="term" value="C:plasma membrane"/>
    <property type="evidence" value="ECO:0007669"/>
    <property type="project" value="TreeGrafter"/>
</dbReference>
<protein>
    <submittedName>
        <fullName evidence="6">Multidrug resistance protein 1</fullName>
    </submittedName>
</protein>
<organism evidence="6 7">
    <name type="scientific">Pseudocercospora fuligena</name>
    <dbReference type="NCBI Taxonomy" id="685502"/>
    <lineage>
        <taxon>Eukaryota</taxon>
        <taxon>Fungi</taxon>
        <taxon>Dikarya</taxon>
        <taxon>Ascomycota</taxon>
        <taxon>Pezizomycotina</taxon>
        <taxon>Dothideomycetes</taxon>
        <taxon>Dothideomycetidae</taxon>
        <taxon>Mycosphaerellales</taxon>
        <taxon>Mycosphaerellaceae</taxon>
        <taxon>Pseudocercospora</taxon>
    </lineage>
</organism>
<feature type="transmembrane region" description="Helical" evidence="5">
    <location>
        <begin position="263"/>
        <end position="290"/>
    </location>
</feature>
<comment type="subcellular location">
    <subcellularLocation>
        <location evidence="1">Membrane</location>
        <topology evidence="1">Multi-pass membrane protein</topology>
    </subcellularLocation>
</comment>
<evidence type="ECO:0000256" key="4">
    <source>
        <dbReference type="ARBA" id="ARBA00023136"/>
    </source>
</evidence>
<evidence type="ECO:0000256" key="5">
    <source>
        <dbReference type="SAM" id="Phobius"/>
    </source>
</evidence>
<feature type="transmembrane region" description="Helical" evidence="5">
    <location>
        <begin position="89"/>
        <end position="108"/>
    </location>
</feature>
<dbReference type="AlphaFoldDB" id="A0A8H6VJH8"/>
<keyword evidence="7" id="KW-1185">Reference proteome</keyword>
<dbReference type="PANTHER" id="PTHR23502:SF23">
    <property type="entry name" value="FLUCONAZOLE RESISTANCE PROTEIN 1"/>
    <property type="match status" value="1"/>
</dbReference>
<keyword evidence="3 5" id="KW-1133">Transmembrane helix</keyword>
<evidence type="ECO:0000256" key="2">
    <source>
        <dbReference type="ARBA" id="ARBA00022692"/>
    </source>
</evidence>
<feature type="transmembrane region" description="Helical" evidence="5">
    <location>
        <begin position="183"/>
        <end position="201"/>
    </location>
</feature>
<proteinExistence type="predicted"/>
<feature type="transmembrane region" description="Helical" evidence="5">
    <location>
        <begin position="20"/>
        <end position="43"/>
    </location>
</feature>
<name>A0A8H6VJH8_9PEZI</name>
<dbReference type="Proteomes" id="UP000660729">
    <property type="component" value="Unassembled WGS sequence"/>
</dbReference>
<sequence>MGQGNNHFVDARDWSMPRRVFIAGVVCLYTFVVYTASAIYVIGVHDVMADFSIGEQEALLGLSVYVLAYGLGPLLWAPLSELNFIGRNPIYALTFIAFVGFSVLSATIRNWPGYLVARFFQAFFGSPCLAIGGASMHDLFSETSVPYSLAVWIAAAYCGPALGPLIAGYLVPEKGWRWGMWEIVWLAGPTCLLILLLPETHGPTRRARRMKVMGNPEQKGQAPHQTWSRIKTILWTLGDAIVKPVQILPMGLASFGWTSNGTIHWIVSLIGVTLYAMGTFIVLQCLSVYLPRIYPDYSASLFAANDFCRSSLAAAAVHVGIPLYENLGIGKGVSVLAGLSVFGIAGIWFIYWKAANLTFQIESPTVAFSASVISINSFSSANLQFETHITIDLNRTRMNRHYQLEASLSGASSIADMNELLLRGGANTPASSDSSKHCAEVVEDSKETEAGSNVFGTAELLEMILLEIDDVRTVLLSQRVNKTFKATVQGSKQLSNKLWLKANERGDTNPDDSCEITAEGGLFCAETPHCEFNPLFNQLISSSRTRYFRQSMTHLGAPRITILRSILEDRRSYSWHNMLLVRSEGAEFQLEARLLLHGHVKHLVLSCQPGLTMKDLLSKLRQGISEREPLWEESEERNRYRIEYGFEFGEVRTDRFEYDSDDDGLV</sequence>
<evidence type="ECO:0000313" key="7">
    <source>
        <dbReference type="Proteomes" id="UP000660729"/>
    </source>
</evidence>
<feature type="transmembrane region" description="Helical" evidence="5">
    <location>
        <begin position="58"/>
        <end position="77"/>
    </location>
</feature>
<dbReference type="SUPFAM" id="SSF103473">
    <property type="entry name" value="MFS general substrate transporter"/>
    <property type="match status" value="1"/>
</dbReference>
<accession>A0A8H6VJH8</accession>